<sequence length="287" mass="31733">MTVYEISHRTAYAYDDDVTTSYGRAYLRPRDTPGQRCRSSRITVRPGTDVLAERTDFYGNRAAYFEVRTLHRDLVVEARSVVEVDREPVDLEVLGARAWDRLAPPAGWADLDFVLPSPLVPITDRLRRYAGGVFTPGRPLRDAVPALVHRIHADFRYTPGSTGVTSTLDDLMDRGEGVCQDFAHLAVACLRSAGLPARYVSGYLETTPPAGRPKLRGVDATHAWASVLLPEVGWVDLDPTNDRLIDSRYVVTAWGRDYADVAPLKGIIFSTSMSSTLTVAVDVEPLD</sequence>
<comment type="caution">
    <text evidence="2">The sequence shown here is derived from an EMBL/GenBank/DDBJ whole genome shotgun (WGS) entry which is preliminary data.</text>
</comment>
<dbReference type="RefSeq" id="WP_345132838.1">
    <property type="nucleotide sequence ID" value="NZ_BAABAT010000022.1"/>
</dbReference>
<proteinExistence type="predicted"/>
<dbReference type="InterPro" id="IPR002931">
    <property type="entry name" value="Transglutaminase-like"/>
</dbReference>
<dbReference type="EMBL" id="BAABAT010000022">
    <property type="protein sequence ID" value="GAA4255829.1"/>
    <property type="molecule type" value="Genomic_DNA"/>
</dbReference>
<name>A0ABP8DH40_9ACTN</name>
<protein>
    <submittedName>
        <fullName evidence="2">Transglutaminase family protein</fullName>
    </submittedName>
</protein>
<evidence type="ECO:0000313" key="3">
    <source>
        <dbReference type="Proteomes" id="UP001500620"/>
    </source>
</evidence>
<evidence type="ECO:0000259" key="1">
    <source>
        <dbReference type="SMART" id="SM00460"/>
    </source>
</evidence>
<dbReference type="Gene3D" id="3.10.620.30">
    <property type="match status" value="1"/>
</dbReference>
<evidence type="ECO:0000313" key="2">
    <source>
        <dbReference type="EMBL" id="GAA4255829.1"/>
    </source>
</evidence>
<dbReference type="Pfam" id="PF01841">
    <property type="entry name" value="Transglut_core"/>
    <property type="match status" value="1"/>
</dbReference>
<keyword evidence="3" id="KW-1185">Reference proteome</keyword>
<dbReference type="InterPro" id="IPR038765">
    <property type="entry name" value="Papain-like_cys_pep_sf"/>
</dbReference>
<dbReference type="SMART" id="SM00460">
    <property type="entry name" value="TGc"/>
    <property type="match status" value="1"/>
</dbReference>
<reference evidence="3" key="1">
    <citation type="journal article" date="2019" name="Int. J. Syst. Evol. Microbiol.">
        <title>The Global Catalogue of Microorganisms (GCM) 10K type strain sequencing project: providing services to taxonomists for standard genome sequencing and annotation.</title>
        <authorList>
            <consortium name="The Broad Institute Genomics Platform"/>
            <consortium name="The Broad Institute Genome Sequencing Center for Infectious Disease"/>
            <person name="Wu L."/>
            <person name="Ma J."/>
        </authorList>
    </citation>
    <scope>NUCLEOTIDE SEQUENCE [LARGE SCALE GENOMIC DNA]</scope>
    <source>
        <strain evidence="3">JCM 17441</strain>
    </source>
</reference>
<dbReference type="SUPFAM" id="SSF54001">
    <property type="entry name" value="Cysteine proteinases"/>
    <property type="match status" value="1"/>
</dbReference>
<dbReference type="InterPro" id="IPR013589">
    <property type="entry name" value="Bac_transglu_N"/>
</dbReference>
<gene>
    <name evidence="2" type="ORF">GCM10022255_066180</name>
</gene>
<feature type="domain" description="Transglutaminase-like" evidence="1">
    <location>
        <begin position="171"/>
        <end position="241"/>
    </location>
</feature>
<dbReference type="Proteomes" id="UP001500620">
    <property type="component" value="Unassembled WGS sequence"/>
</dbReference>
<dbReference type="Pfam" id="PF08379">
    <property type="entry name" value="Bact_transglu_N"/>
    <property type="match status" value="1"/>
</dbReference>
<organism evidence="2 3">
    <name type="scientific">Dactylosporangium darangshiense</name>
    <dbReference type="NCBI Taxonomy" id="579108"/>
    <lineage>
        <taxon>Bacteria</taxon>
        <taxon>Bacillati</taxon>
        <taxon>Actinomycetota</taxon>
        <taxon>Actinomycetes</taxon>
        <taxon>Micromonosporales</taxon>
        <taxon>Micromonosporaceae</taxon>
        <taxon>Dactylosporangium</taxon>
    </lineage>
</organism>
<dbReference type="PANTHER" id="PTHR33490">
    <property type="entry name" value="BLR5614 PROTEIN-RELATED"/>
    <property type="match status" value="1"/>
</dbReference>
<dbReference type="PANTHER" id="PTHR33490:SF7">
    <property type="entry name" value="BLR2979 PROTEIN"/>
    <property type="match status" value="1"/>
</dbReference>
<accession>A0ABP8DH40</accession>